<dbReference type="Pfam" id="PF02575">
    <property type="entry name" value="YbaB_DNA_bd"/>
    <property type="match status" value="1"/>
</dbReference>
<dbReference type="RefSeq" id="WP_138666604.1">
    <property type="nucleotide sequence ID" value="NZ_VCKY01000039.1"/>
</dbReference>
<dbReference type="InterPro" id="IPR036894">
    <property type="entry name" value="YbaB-like_sf"/>
</dbReference>
<organism evidence="1 2">
    <name type="scientific">Nonomuraea turkmeniaca</name>
    <dbReference type="NCBI Taxonomy" id="103838"/>
    <lineage>
        <taxon>Bacteria</taxon>
        <taxon>Bacillati</taxon>
        <taxon>Actinomycetota</taxon>
        <taxon>Actinomycetes</taxon>
        <taxon>Streptosporangiales</taxon>
        <taxon>Streptosporangiaceae</taxon>
        <taxon>Nonomuraea</taxon>
    </lineage>
</organism>
<dbReference type="GO" id="GO:0003677">
    <property type="term" value="F:DNA binding"/>
    <property type="evidence" value="ECO:0007669"/>
    <property type="project" value="InterPro"/>
</dbReference>
<dbReference type="SUPFAM" id="SSF82607">
    <property type="entry name" value="YbaB-like"/>
    <property type="match status" value="1"/>
</dbReference>
<protein>
    <submittedName>
        <fullName evidence="1">YbaB/EbfC family nucleoid-associated protein</fullName>
    </submittedName>
</protein>
<dbReference type="AlphaFoldDB" id="A0A5S4FM09"/>
<gene>
    <name evidence="1" type="ORF">ETD86_14145</name>
</gene>
<evidence type="ECO:0000313" key="2">
    <source>
        <dbReference type="Proteomes" id="UP000309128"/>
    </source>
</evidence>
<keyword evidence="2" id="KW-1185">Reference proteome</keyword>
<dbReference type="Proteomes" id="UP000309128">
    <property type="component" value="Unassembled WGS sequence"/>
</dbReference>
<sequence length="129" mass="14201">MPIPAPEDDLEYLEQVLAKTRQTMRGLRAAQARILEVVGQAETKDGLIEATADGRGDLTRLRIDPRALRLGEAELGRQVTLVLQEAQEDAARQAQEIAGTAMSEVPEMPAPLDETFVRARVEQVARDLL</sequence>
<dbReference type="InterPro" id="IPR004401">
    <property type="entry name" value="YbaB/EbfC"/>
</dbReference>
<proteinExistence type="predicted"/>
<accession>A0A5S4FM09</accession>
<comment type="caution">
    <text evidence="1">The sequence shown here is derived from an EMBL/GenBank/DDBJ whole genome shotgun (WGS) entry which is preliminary data.</text>
</comment>
<dbReference type="Gene3D" id="3.30.1310.10">
    <property type="entry name" value="Nucleoid-associated protein YbaB-like domain"/>
    <property type="match status" value="1"/>
</dbReference>
<dbReference type="EMBL" id="VCKY01000039">
    <property type="protein sequence ID" value="TMR21685.1"/>
    <property type="molecule type" value="Genomic_DNA"/>
</dbReference>
<name>A0A5S4FM09_9ACTN</name>
<reference evidence="1 2" key="1">
    <citation type="submission" date="2019-05" db="EMBL/GenBank/DDBJ databases">
        <title>Draft genome sequence of Nonomuraea turkmeniaca DSM 43926.</title>
        <authorList>
            <person name="Saricaoglu S."/>
            <person name="Isik K."/>
        </authorList>
    </citation>
    <scope>NUCLEOTIDE SEQUENCE [LARGE SCALE GENOMIC DNA]</scope>
    <source>
        <strain evidence="1 2">DSM 43926</strain>
    </source>
</reference>
<dbReference type="OrthoDB" id="3541191at2"/>
<evidence type="ECO:0000313" key="1">
    <source>
        <dbReference type="EMBL" id="TMR21685.1"/>
    </source>
</evidence>